<evidence type="ECO:0000256" key="1">
    <source>
        <dbReference type="SAM" id="Phobius"/>
    </source>
</evidence>
<dbReference type="EMBL" id="BGPR01000755">
    <property type="protein sequence ID" value="GBM34288.1"/>
    <property type="molecule type" value="Genomic_DNA"/>
</dbReference>
<sequence length="87" mass="9616">MLNAVQLTGPGKLVVGVLETQQQDRGGPTDIRLRFKSGETGSLVPKILLIFFQPLTYSFKCVVLGIAVLEDDIRSKDNHLLEGMYLI</sequence>
<keyword evidence="3" id="KW-1185">Reference proteome</keyword>
<evidence type="ECO:0000313" key="3">
    <source>
        <dbReference type="Proteomes" id="UP000499080"/>
    </source>
</evidence>
<proteinExistence type="predicted"/>
<reference evidence="2 3" key="1">
    <citation type="journal article" date="2019" name="Sci. Rep.">
        <title>Orb-weaving spider Araneus ventricosus genome elucidates the spidroin gene catalogue.</title>
        <authorList>
            <person name="Kono N."/>
            <person name="Nakamura H."/>
            <person name="Ohtoshi R."/>
            <person name="Moran D.A.P."/>
            <person name="Shinohara A."/>
            <person name="Yoshida Y."/>
            <person name="Fujiwara M."/>
            <person name="Mori M."/>
            <person name="Tomita M."/>
            <person name="Arakawa K."/>
        </authorList>
    </citation>
    <scope>NUCLEOTIDE SEQUENCE [LARGE SCALE GENOMIC DNA]</scope>
</reference>
<evidence type="ECO:0000313" key="2">
    <source>
        <dbReference type="EMBL" id="GBM34288.1"/>
    </source>
</evidence>
<organism evidence="2 3">
    <name type="scientific">Araneus ventricosus</name>
    <name type="common">Orbweaver spider</name>
    <name type="synonym">Epeira ventricosa</name>
    <dbReference type="NCBI Taxonomy" id="182803"/>
    <lineage>
        <taxon>Eukaryota</taxon>
        <taxon>Metazoa</taxon>
        <taxon>Ecdysozoa</taxon>
        <taxon>Arthropoda</taxon>
        <taxon>Chelicerata</taxon>
        <taxon>Arachnida</taxon>
        <taxon>Araneae</taxon>
        <taxon>Araneomorphae</taxon>
        <taxon>Entelegynae</taxon>
        <taxon>Araneoidea</taxon>
        <taxon>Araneidae</taxon>
        <taxon>Araneus</taxon>
    </lineage>
</organism>
<gene>
    <name evidence="2" type="ORF">AVEN_253011_1</name>
</gene>
<accession>A0A4Y2F180</accession>
<keyword evidence="1" id="KW-1133">Transmembrane helix</keyword>
<comment type="caution">
    <text evidence="2">The sequence shown here is derived from an EMBL/GenBank/DDBJ whole genome shotgun (WGS) entry which is preliminary data.</text>
</comment>
<keyword evidence="1" id="KW-0812">Transmembrane</keyword>
<keyword evidence="1" id="KW-0472">Membrane</keyword>
<dbReference type="AlphaFoldDB" id="A0A4Y2F180"/>
<dbReference type="Proteomes" id="UP000499080">
    <property type="component" value="Unassembled WGS sequence"/>
</dbReference>
<protein>
    <submittedName>
        <fullName evidence="2">Uncharacterized protein</fullName>
    </submittedName>
</protein>
<name>A0A4Y2F180_ARAVE</name>
<feature type="transmembrane region" description="Helical" evidence="1">
    <location>
        <begin position="47"/>
        <end position="69"/>
    </location>
</feature>